<keyword evidence="1" id="KW-0175">Coiled coil</keyword>
<sequence length="79" mass="8881">MSFPAPQPQLSTKHRQIAQLSQQLALLSERTEQLERLTQTTAEQAKFMRSLGGHHAGWFMAANRILTPNDAPPEGQEQQ</sequence>
<evidence type="ECO:0000256" key="1">
    <source>
        <dbReference type="SAM" id="Coils"/>
    </source>
</evidence>
<dbReference type="PANTHER" id="PTHR28289">
    <property type="entry name" value="DASH COMPLEX SUBUNIT HSK3"/>
    <property type="match status" value="1"/>
</dbReference>
<dbReference type="AlphaFoldDB" id="A0A1Y2ETW1"/>
<evidence type="ECO:0000313" key="2">
    <source>
        <dbReference type="EMBL" id="ORY75002.1"/>
    </source>
</evidence>
<dbReference type="Proteomes" id="UP000193467">
    <property type="component" value="Unassembled WGS sequence"/>
</dbReference>
<dbReference type="GO" id="GO:0051010">
    <property type="term" value="F:microtubule plus-end binding"/>
    <property type="evidence" value="ECO:0007669"/>
    <property type="project" value="TreeGrafter"/>
</dbReference>
<evidence type="ECO:0008006" key="4">
    <source>
        <dbReference type="Google" id="ProtNLM"/>
    </source>
</evidence>
<evidence type="ECO:0000313" key="3">
    <source>
        <dbReference type="Proteomes" id="UP000193467"/>
    </source>
</evidence>
<proteinExistence type="predicted"/>
<organism evidence="2 3">
    <name type="scientific">Leucosporidium creatinivorum</name>
    <dbReference type="NCBI Taxonomy" id="106004"/>
    <lineage>
        <taxon>Eukaryota</taxon>
        <taxon>Fungi</taxon>
        <taxon>Dikarya</taxon>
        <taxon>Basidiomycota</taxon>
        <taxon>Pucciniomycotina</taxon>
        <taxon>Microbotryomycetes</taxon>
        <taxon>Leucosporidiales</taxon>
        <taxon>Leucosporidium</taxon>
    </lineage>
</organism>
<dbReference type="InterPro" id="IPR042332">
    <property type="entry name" value="Hsk3"/>
</dbReference>
<keyword evidence="3" id="KW-1185">Reference proteome</keyword>
<dbReference type="EMBL" id="MCGR01000039">
    <property type="protein sequence ID" value="ORY75002.1"/>
    <property type="molecule type" value="Genomic_DNA"/>
</dbReference>
<accession>A0A1Y2ETW1</accession>
<reference evidence="2 3" key="1">
    <citation type="submission" date="2016-07" db="EMBL/GenBank/DDBJ databases">
        <title>Pervasive Adenine N6-methylation of Active Genes in Fungi.</title>
        <authorList>
            <consortium name="DOE Joint Genome Institute"/>
            <person name="Mondo S.J."/>
            <person name="Dannebaum R.O."/>
            <person name="Kuo R.C."/>
            <person name="Labutti K."/>
            <person name="Haridas S."/>
            <person name="Kuo A."/>
            <person name="Salamov A."/>
            <person name="Ahrendt S.R."/>
            <person name="Lipzen A."/>
            <person name="Sullivan W."/>
            <person name="Andreopoulos W.B."/>
            <person name="Clum A."/>
            <person name="Lindquist E."/>
            <person name="Daum C."/>
            <person name="Ramamoorthy G.K."/>
            <person name="Gryganskyi A."/>
            <person name="Culley D."/>
            <person name="Magnuson J.K."/>
            <person name="James T.Y."/>
            <person name="O'Malley M.A."/>
            <person name="Stajich J.E."/>
            <person name="Spatafora J.W."/>
            <person name="Visel A."/>
            <person name="Grigoriev I.V."/>
        </authorList>
    </citation>
    <scope>NUCLEOTIDE SEQUENCE [LARGE SCALE GENOMIC DNA]</scope>
    <source>
        <strain evidence="2 3">62-1032</strain>
    </source>
</reference>
<comment type="caution">
    <text evidence="2">The sequence shown here is derived from an EMBL/GenBank/DDBJ whole genome shotgun (WGS) entry which is preliminary data.</text>
</comment>
<name>A0A1Y2ETW1_9BASI</name>
<dbReference type="GO" id="GO:0042729">
    <property type="term" value="C:DASH complex"/>
    <property type="evidence" value="ECO:0007669"/>
    <property type="project" value="TreeGrafter"/>
</dbReference>
<dbReference type="PANTHER" id="PTHR28289:SF1">
    <property type="entry name" value="DASH COMPLEX SUBUNIT HSK3"/>
    <property type="match status" value="1"/>
</dbReference>
<dbReference type="Pfam" id="PF08227">
    <property type="entry name" value="DASH_Hsk3"/>
    <property type="match status" value="1"/>
</dbReference>
<dbReference type="OrthoDB" id="2529348at2759"/>
<dbReference type="GO" id="GO:0008608">
    <property type="term" value="P:attachment of spindle microtubules to kinetochore"/>
    <property type="evidence" value="ECO:0007669"/>
    <property type="project" value="InterPro"/>
</dbReference>
<gene>
    <name evidence="2" type="ORF">BCR35DRAFT_306401</name>
</gene>
<feature type="coiled-coil region" evidence="1">
    <location>
        <begin position="10"/>
        <end position="37"/>
    </location>
</feature>
<protein>
    <recommendedName>
        <fullName evidence="4">DASH complex subunit Hsk3 like-domain-containing protein</fullName>
    </recommendedName>
</protein>
<dbReference type="InParanoid" id="A0A1Y2ETW1"/>
<dbReference type="InterPro" id="IPR013183">
    <property type="entry name" value="Hsk3-like"/>
</dbReference>